<organism evidence="2 3">
    <name type="scientific">Ditylenchus destructor</name>
    <dbReference type="NCBI Taxonomy" id="166010"/>
    <lineage>
        <taxon>Eukaryota</taxon>
        <taxon>Metazoa</taxon>
        <taxon>Ecdysozoa</taxon>
        <taxon>Nematoda</taxon>
        <taxon>Chromadorea</taxon>
        <taxon>Rhabditida</taxon>
        <taxon>Tylenchina</taxon>
        <taxon>Tylenchomorpha</taxon>
        <taxon>Sphaerularioidea</taxon>
        <taxon>Anguinidae</taxon>
        <taxon>Anguininae</taxon>
        <taxon>Ditylenchus</taxon>
    </lineage>
</organism>
<dbReference type="Proteomes" id="UP001201812">
    <property type="component" value="Unassembled WGS sequence"/>
</dbReference>
<feature type="region of interest" description="Disordered" evidence="1">
    <location>
        <begin position="1"/>
        <end position="107"/>
    </location>
</feature>
<dbReference type="AlphaFoldDB" id="A0AAD4R3G9"/>
<sequence>MSGGSCVVTQATTGPTSTAASRRFSLTRQMALRTSTASMSSTDSADLSDGFAVRSGHLAPPVQTPDSPRPQKNAAAEPFAATLTVPAGTAAGSSTAKPPSSSTADGK</sequence>
<protein>
    <submittedName>
        <fullName evidence="2">Uncharacterized protein</fullName>
    </submittedName>
</protein>
<accession>A0AAD4R3G9</accession>
<dbReference type="EMBL" id="JAKKPZ010000006">
    <property type="protein sequence ID" value="KAI1720130.1"/>
    <property type="molecule type" value="Genomic_DNA"/>
</dbReference>
<keyword evidence="3" id="KW-1185">Reference proteome</keyword>
<gene>
    <name evidence="2" type="ORF">DdX_05504</name>
</gene>
<comment type="caution">
    <text evidence="2">The sequence shown here is derived from an EMBL/GenBank/DDBJ whole genome shotgun (WGS) entry which is preliminary data.</text>
</comment>
<reference evidence="2" key="1">
    <citation type="submission" date="2022-01" db="EMBL/GenBank/DDBJ databases">
        <title>Genome Sequence Resource for Two Populations of Ditylenchus destructor, the Migratory Endoparasitic Phytonematode.</title>
        <authorList>
            <person name="Zhang H."/>
            <person name="Lin R."/>
            <person name="Xie B."/>
        </authorList>
    </citation>
    <scope>NUCLEOTIDE SEQUENCE</scope>
    <source>
        <strain evidence="2">BazhouSP</strain>
    </source>
</reference>
<evidence type="ECO:0000313" key="3">
    <source>
        <dbReference type="Proteomes" id="UP001201812"/>
    </source>
</evidence>
<name>A0AAD4R3G9_9BILA</name>
<proteinExistence type="predicted"/>
<feature type="compositionally biased region" description="Low complexity" evidence="1">
    <location>
        <begin position="34"/>
        <end position="49"/>
    </location>
</feature>
<evidence type="ECO:0000313" key="2">
    <source>
        <dbReference type="EMBL" id="KAI1720130.1"/>
    </source>
</evidence>
<feature type="compositionally biased region" description="Low complexity" evidence="1">
    <location>
        <begin position="89"/>
        <end position="107"/>
    </location>
</feature>
<evidence type="ECO:0000256" key="1">
    <source>
        <dbReference type="SAM" id="MobiDB-lite"/>
    </source>
</evidence>
<feature type="compositionally biased region" description="Polar residues" evidence="1">
    <location>
        <begin position="7"/>
        <end position="28"/>
    </location>
</feature>